<dbReference type="EMBL" id="JBHFEH010000001">
    <property type="protein sequence ID" value="KAL2058975.1"/>
    <property type="molecule type" value="Genomic_DNA"/>
</dbReference>
<organism evidence="2 3">
    <name type="scientific">Lepraria finkii</name>
    <dbReference type="NCBI Taxonomy" id="1340010"/>
    <lineage>
        <taxon>Eukaryota</taxon>
        <taxon>Fungi</taxon>
        <taxon>Dikarya</taxon>
        <taxon>Ascomycota</taxon>
        <taxon>Pezizomycotina</taxon>
        <taxon>Lecanoromycetes</taxon>
        <taxon>OSLEUM clade</taxon>
        <taxon>Lecanoromycetidae</taxon>
        <taxon>Lecanorales</taxon>
        <taxon>Lecanorineae</taxon>
        <taxon>Stereocaulaceae</taxon>
        <taxon>Lepraria</taxon>
    </lineage>
</organism>
<sequence length="541" mass="62817">MPGDELARPSPTFRSYCDVLVGASSTPRSTAEIDSHDQPVLHGLRALPTEILVEILKHIPSFDCLYNLLILLPTGCGILKSFGRDIFNAAFRTSRRYQLARQIYVVMVIRNRRPYLPIIRNYFHNLLDAEESDAVLRQLFDSSGVPMAMLRDISDVSHSIEILVKSFAHSRIAIPSREADDTVSPTELCRIRRAFWRFQLCYELSGSREPSAAPARQQGPPCRSPLPTRFVWPQTSFKAGPCISQAWLNGRGETAREIELERFLQTLSIWEIAEFEAVRFHLASVVNTLQYRRSTTGFDGVHEQPVLIQRLMYDLRNWNLDGADEKDHLLVANLRMVRHSAGVEKYWLENGEANFANSATTERSRLSTRYDKKDKHWGWCMWDVKRLIRRGLLLETGPEASLAKQECDAARDTFIYEWVTNKHKRDREIEELQNRQKARKEREQAEEAAAKYKARRKIEILISWIKKRDPNRFNLWIESRRRLVDYPADKEAERTVARCHETVLRMKELEEKRGEGLRKKILSKLPIRSAQKTSRFRELLG</sequence>
<comment type="caution">
    <text evidence="2">The sequence shown here is derived from an EMBL/GenBank/DDBJ whole genome shotgun (WGS) entry which is preliminary data.</text>
</comment>
<feature type="coiled-coil region" evidence="1">
    <location>
        <begin position="428"/>
        <end position="455"/>
    </location>
</feature>
<keyword evidence="3" id="KW-1185">Reference proteome</keyword>
<name>A0ABR4BMH3_9LECA</name>
<keyword evidence="1" id="KW-0175">Coiled coil</keyword>
<gene>
    <name evidence="2" type="ORF">ABVK25_000267</name>
</gene>
<evidence type="ECO:0000313" key="3">
    <source>
        <dbReference type="Proteomes" id="UP001590951"/>
    </source>
</evidence>
<evidence type="ECO:0000313" key="2">
    <source>
        <dbReference type="EMBL" id="KAL2058975.1"/>
    </source>
</evidence>
<evidence type="ECO:0000256" key="1">
    <source>
        <dbReference type="SAM" id="Coils"/>
    </source>
</evidence>
<protein>
    <recommendedName>
        <fullName evidence="4">F-box domain-containing protein</fullName>
    </recommendedName>
</protein>
<reference evidence="2 3" key="1">
    <citation type="submission" date="2024-09" db="EMBL/GenBank/DDBJ databases">
        <title>Rethinking Asexuality: The Enigmatic Case of Functional Sexual Genes in Lepraria (Stereocaulaceae).</title>
        <authorList>
            <person name="Doellman M."/>
            <person name="Sun Y."/>
            <person name="Barcenas-Pena A."/>
            <person name="Lumbsch H.T."/>
            <person name="Grewe F."/>
        </authorList>
    </citation>
    <scope>NUCLEOTIDE SEQUENCE [LARGE SCALE GENOMIC DNA]</scope>
    <source>
        <strain evidence="2 3">Grewe 0041</strain>
    </source>
</reference>
<proteinExistence type="predicted"/>
<evidence type="ECO:0008006" key="4">
    <source>
        <dbReference type="Google" id="ProtNLM"/>
    </source>
</evidence>
<accession>A0ABR4BMH3</accession>
<dbReference type="Proteomes" id="UP001590951">
    <property type="component" value="Unassembled WGS sequence"/>
</dbReference>